<reference evidence="6 7" key="1">
    <citation type="submission" date="2024-10" db="EMBL/GenBank/DDBJ databases">
        <title>Updated reference genomes for cyclostephanoid diatoms.</title>
        <authorList>
            <person name="Roberts W.R."/>
            <person name="Alverson A.J."/>
        </authorList>
    </citation>
    <scope>NUCLEOTIDE SEQUENCE [LARGE SCALE GENOMIC DNA]</scope>
    <source>
        <strain evidence="6 7">AJA228-03</strain>
    </source>
</reference>
<proteinExistence type="predicted"/>
<evidence type="ECO:0000256" key="2">
    <source>
        <dbReference type="ARBA" id="ARBA00022491"/>
    </source>
</evidence>
<evidence type="ECO:0000313" key="7">
    <source>
        <dbReference type="Proteomes" id="UP001530377"/>
    </source>
</evidence>
<evidence type="ECO:0000256" key="3">
    <source>
        <dbReference type="ARBA" id="ARBA00023242"/>
    </source>
</evidence>
<organism evidence="6 7">
    <name type="scientific">Cyclostephanos tholiformis</name>
    <dbReference type="NCBI Taxonomy" id="382380"/>
    <lineage>
        <taxon>Eukaryota</taxon>
        <taxon>Sar</taxon>
        <taxon>Stramenopiles</taxon>
        <taxon>Ochrophyta</taxon>
        <taxon>Bacillariophyta</taxon>
        <taxon>Coscinodiscophyceae</taxon>
        <taxon>Thalassiosirophycidae</taxon>
        <taxon>Stephanodiscales</taxon>
        <taxon>Stephanodiscaceae</taxon>
        <taxon>Cyclostephanos</taxon>
    </lineage>
</organism>
<comment type="caution">
    <text evidence="6">The sequence shown here is derived from an EMBL/GenBank/DDBJ whole genome shotgun (WGS) entry which is preliminary data.</text>
</comment>
<name>A0ABD3RSC6_9STRA</name>
<dbReference type="Proteomes" id="UP001530377">
    <property type="component" value="Unassembled WGS sequence"/>
</dbReference>
<dbReference type="PANTHER" id="PTHR12346">
    <property type="entry name" value="SIN3B-RELATED"/>
    <property type="match status" value="1"/>
</dbReference>
<evidence type="ECO:0000256" key="1">
    <source>
        <dbReference type="ARBA" id="ARBA00004123"/>
    </source>
</evidence>
<dbReference type="Pfam" id="PF02671">
    <property type="entry name" value="PAH"/>
    <property type="match status" value="1"/>
</dbReference>
<comment type="subcellular location">
    <subcellularLocation>
        <location evidence="1 4">Nucleus</location>
    </subcellularLocation>
</comment>
<feature type="region of interest" description="Disordered" evidence="5">
    <location>
        <begin position="1"/>
        <end position="27"/>
    </location>
</feature>
<keyword evidence="2" id="KW-0678">Repressor</keyword>
<protein>
    <submittedName>
        <fullName evidence="6">Uncharacterized protein</fullName>
    </submittedName>
</protein>
<evidence type="ECO:0000256" key="5">
    <source>
        <dbReference type="SAM" id="MobiDB-lite"/>
    </source>
</evidence>
<dbReference type="GO" id="GO:0005634">
    <property type="term" value="C:nucleus"/>
    <property type="evidence" value="ECO:0007669"/>
    <property type="project" value="UniProtKB-SubCell"/>
</dbReference>
<gene>
    <name evidence="6" type="ORF">ACHAXA_009449</name>
</gene>
<dbReference type="FunFam" id="1.20.1160.11:FF:000001">
    <property type="entry name" value="Paired amphipathic helix protein Sin3"/>
    <property type="match status" value="1"/>
</dbReference>
<dbReference type="AlphaFoldDB" id="A0ABD3RSC6"/>
<dbReference type="PANTHER" id="PTHR12346:SF0">
    <property type="entry name" value="SIN3A, ISOFORM G"/>
    <property type="match status" value="1"/>
</dbReference>
<dbReference type="InterPro" id="IPR003822">
    <property type="entry name" value="PAH"/>
</dbReference>
<evidence type="ECO:0000313" key="6">
    <source>
        <dbReference type="EMBL" id="KAL3810525.1"/>
    </source>
</evidence>
<dbReference type="InterPro" id="IPR036600">
    <property type="entry name" value="PAH_sf"/>
</dbReference>
<dbReference type="SUPFAM" id="SSF47762">
    <property type="entry name" value="PAH2 domain"/>
    <property type="match status" value="1"/>
</dbReference>
<dbReference type="PROSITE" id="PS51477">
    <property type="entry name" value="PAH"/>
    <property type="match status" value="1"/>
</dbReference>
<evidence type="ECO:0000256" key="4">
    <source>
        <dbReference type="PROSITE-ProRule" id="PRU00810"/>
    </source>
</evidence>
<keyword evidence="3 4" id="KW-0539">Nucleus</keyword>
<sequence>MTDTLRHRAAAAGQNDASRGGDADVAGKDAIANHDTSKLVLEGTEGGVDVARRLSVNKGRAARSRSRAADADAALASISVGGCELRVEDALMYLDQVRMEFGDRPHIYNEFLDIMKTSKSQAIDTPGVIRRVATLFHGNKRLVLGFNTFLTEGYRIELPTDTKILLSQLGNLAANFELGNQVR</sequence>
<keyword evidence="7" id="KW-1185">Reference proteome</keyword>
<accession>A0ABD3RSC6</accession>
<dbReference type="EMBL" id="JALLPB020000321">
    <property type="protein sequence ID" value="KAL3810525.1"/>
    <property type="molecule type" value="Genomic_DNA"/>
</dbReference>
<dbReference type="Gene3D" id="1.20.1160.11">
    <property type="entry name" value="Paired amphipathic helix"/>
    <property type="match status" value="1"/>
</dbReference>
<dbReference type="InterPro" id="IPR039774">
    <property type="entry name" value="Sin3-like"/>
</dbReference>